<evidence type="ECO:0000256" key="6">
    <source>
        <dbReference type="ARBA" id="ARBA00034754"/>
    </source>
</evidence>
<dbReference type="InterPro" id="IPR005790">
    <property type="entry name" value="DNA_polIII_delta"/>
</dbReference>
<dbReference type="SUPFAM" id="SSF48019">
    <property type="entry name" value="post-AAA+ oligomerization domain-like"/>
    <property type="match status" value="1"/>
</dbReference>
<dbReference type="EMBL" id="GL883077">
    <property type="protein sequence ID" value="EGF92023.1"/>
    <property type="molecule type" value="Genomic_DNA"/>
</dbReference>
<keyword evidence="4" id="KW-0235">DNA replication</keyword>
<evidence type="ECO:0000313" key="8">
    <source>
        <dbReference type="EMBL" id="EGF92023.1"/>
    </source>
</evidence>
<name>F4QJZ6_9CAUL</name>
<reference evidence="9" key="1">
    <citation type="submission" date="2011-03" db="EMBL/GenBank/DDBJ databases">
        <title>Draft genome sequence of Brevundimonas diminuta.</title>
        <authorList>
            <person name="Brown P.J.B."/>
            <person name="Buechlein A."/>
            <person name="Hemmerich C."/>
            <person name="Brun Y.V."/>
        </authorList>
    </citation>
    <scope>NUCLEOTIDE SEQUENCE [LARGE SCALE GENOMIC DNA]</scope>
    <source>
        <strain evidence="9">C19</strain>
    </source>
</reference>
<dbReference type="PANTHER" id="PTHR34388">
    <property type="entry name" value="DNA POLYMERASE III SUBUNIT DELTA"/>
    <property type="match status" value="1"/>
</dbReference>
<evidence type="ECO:0000256" key="7">
    <source>
        <dbReference type="ARBA" id="ARBA00049244"/>
    </source>
</evidence>
<evidence type="ECO:0000256" key="4">
    <source>
        <dbReference type="ARBA" id="ARBA00022705"/>
    </source>
</evidence>
<dbReference type="Proteomes" id="UP000006512">
    <property type="component" value="Unassembled WGS sequence"/>
</dbReference>
<dbReference type="GO" id="GO:0006261">
    <property type="term" value="P:DNA-templated DNA replication"/>
    <property type="evidence" value="ECO:0007669"/>
    <property type="project" value="TreeGrafter"/>
</dbReference>
<gene>
    <name evidence="8" type="primary">holA</name>
    <name evidence="8" type="ORF">ABI_04550</name>
</gene>
<evidence type="ECO:0000313" key="9">
    <source>
        <dbReference type="Proteomes" id="UP000006512"/>
    </source>
</evidence>
<sequence>MKLVKKPEIDALFKNPPSHVLGVLIYGKDRSQVIERATVLAKRIVPDITDPFNVSLITDTDIENDPARLEGELQSLSMMGGRRLVRLKFFTEKAALDKAVAAVVKQHAAGDYNREAFLIIEAGSLGGESALRRLADADKALVSIACYEDETGDIIRMAREAFAANGVSLTTGAMDIFAQRLPKERGIAHQEIERLILFIGPHSHKTLEERELQDFLGVEPEASLFKAAQDAFGGRMKSAQAGLRRAFAEGETGPDAMRALSGHYNKVKLLKTNMSKGMGGKEAAKVSGVFWKDEADMLRQAQTWSFDLLDPLASDLIEADKQCKSTGMPDLLIAERLYLQIAGKANRAGL</sequence>
<dbReference type="EC" id="2.7.7.7" evidence="1"/>
<dbReference type="InterPro" id="IPR008921">
    <property type="entry name" value="DNA_pol3_clamp-load_cplx_C"/>
</dbReference>
<dbReference type="PANTHER" id="PTHR34388:SF1">
    <property type="entry name" value="DNA POLYMERASE III SUBUNIT DELTA"/>
    <property type="match status" value="1"/>
</dbReference>
<dbReference type="Gene3D" id="1.20.272.10">
    <property type="match status" value="1"/>
</dbReference>
<keyword evidence="2 8" id="KW-0808">Transferase</keyword>
<comment type="similarity">
    <text evidence="6">Belongs to the DNA polymerase HolA subunit family.</text>
</comment>
<dbReference type="HOGENOM" id="CLU_068860_1_0_5"/>
<dbReference type="InterPro" id="IPR027417">
    <property type="entry name" value="P-loop_NTPase"/>
</dbReference>
<proteinExistence type="inferred from homology"/>
<evidence type="ECO:0000256" key="3">
    <source>
        <dbReference type="ARBA" id="ARBA00022695"/>
    </source>
</evidence>
<dbReference type="GO" id="GO:0009360">
    <property type="term" value="C:DNA polymerase III complex"/>
    <property type="evidence" value="ECO:0007669"/>
    <property type="project" value="TreeGrafter"/>
</dbReference>
<dbReference type="GO" id="GO:0003677">
    <property type="term" value="F:DNA binding"/>
    <property type="evidence" value="ECO:0007669"/>
    <property type="project" value="InterPro"/>
</dbReference>
<evidence type="ECO:0000256" key="2">
    <source>
        <dbReference type="ARBA" id="ARBA00022679"/>
    </source>
</evidence>
<dbReference type="SUPFAM" id="SSF52540">
    <property type="entry name" value="P-loop containing nucleoside triphosphate hydrolases"/>
    <property type="match status" value="1"/>
</dbReference>
<keyword evidence="9" id="KW-1185">Reference proteome</keyword>
<dbReference type="RefSeq" id="WP_006271192.1">
    <property type="nucleotide sequence ID" value="NZ_GL883077.1"/>
</dbReference>
<dbReference type="AlphaFoldDB" id="F4QJZ6"/>
<keyword evidence="5" id="KW-0239">DNA-directed DNA polymerase</keyword>
<keyword evidence="3 8" id="KW-0548">Nucleotidyltransferase</keyword>
<dbReference type="OrthoDB" id="9804983at2"/>
<protein>
    <recommendedName>
        <fullName evidence="1">DNA-directed DNA polymerase</fullName>
        <ecNumber evidence="1">2.7.7.7</ecNumber>
    </recommendedName>
</protein>
<accession>F4QJZ6</accession>
<dbReference type="GO" id="GO:0003887">
    <property type="term" value="F:DNA-directed DNA polymerase activity"/>
    <property type="evidence" value="ECO:0007669"/>
    <property type="project" value="UniProtKB-KW"/>
</dbReference>
<dbReference type="Gene3D" id="3.40.50.300">
    <property type="entry name" value="P-loop containing nucleotide triphosphate hydrolases"/>
    <property type="match status" value="1"/>
</dbReference>
<organism evidence="8 9">
    <name type="scientific">Asticcacaulis biprosthecium C19</name>
    <dbReference type="NCBI Taxonomy" id="715226"/>
    <lineage>
        <taxon>Bacteria</taxon>
        <taxon>Pseudomonadati</taxon>
        <taxon>Pseudomonadota</taxon>
        <taxon>Alphaproteobacteria</taxon>
        <taxon>Caulobacterales</taxon>
        <taxon>Caulobacteraceae</taxon>
        <taxon>Asticcacaulis</taxon>
    </lineage>
</organism>
<comment type="catalytic activity">
    <reaction evidence="7">
        <text>DNA(n) + a 2'-deoxyribonucleoside 5'-triphosphate = DNA(n+1) + diphosphate</text>
        <dbReference type="Rhea" id="RHEA:22508"/>
        <dbReference type="Rhea" id="RHEA-COMP:17339"/>
        <dbReference type="Rhea" id="RHEA-COMP:17340"/>
        <dbReference type="ChEBI" id="CHEBI:33019"/>
        <dbReference type="ChEBI" id="CHEBI:61560"/>
        <dbReference type="ChEBI" id="CHEBI:173112"/>
        <dbReference type="EC" id="2.7.7.7"/>
    </reaction>
</comment>
<dbReference type="STRING" id="715226.ABI_04550"/>
<dbReference type="eggNOG" id="COG1466">
    <property type="taxonomic scope" value="Bacteria"/>
</dbReference>
<dbReference type="NCBIfam" id="TIGR01128">
    <property type="entry name" value="holA"/>
    <property type="match status" value="1"/>
</dbReference>
<evidence type="ECO:0000256" key="5">
    <source>
        <dbReference type="ARBA" id="ARBA00022932"/>
    </source>
</evidence>
<evidence type="ECO:0000256" key="1">
    <source>
        <dbReference type="ARBA" id="ARBA00012417"/>
    </source>
</evidence>